<organism evidence="1">
    <name type="scientific">Culex pipiens</name>
    <name type="common">House mosquito</name>
    <dbReference type="NCBI Taxonomy" id="7175"/>
    <lineage>
        <taxon>Eukaryota</taxon>
        <taxon>Metazoa</taxon>
        <taxon>Ecdysozoa</taxon>
        <taxon>Arthropoda</taxon>
        <taxon>Hexapoda</taxon>
        <taxon>Insecta</taxon>
        <taxon>Pterygota</taxon>
        <taxon>Neoptera</taxon>
        <taxon>Endopterygota</taxon>
        <taxon>Diptera</taxon>
        <taxon>Nematocera</taxon>
        <taxon>Culicoidea</taxon>
        <taxon>Culicidae</taxon>
        <taxon>Culicinae</taxon>
        <taxon>Culicini</taxon>
        <taxon>Culex</taxon>
        <taxon>Culex</taxon>
    </lineage>
</organism>
<sequence>MPLAGKVVRPSSAQRSLLNQLSIVHTAPGRVVIVLQILLRRPRRQPYRTRRPPVSSSHAHSHPAIVHRRTLRRVALLARVHHLRFAQVRQSGIAGNPAVPALVVLQPGDRLPVDPLDAILRCGVHRFQTAQQLRLLLVRKGEQLG</sequence>
<proteinExistence type="predicted"/>
<dbReference type="AlphaFoldDB" id="A0A8D8D208"/>
<name>A0A8D8D208_CULPI</name>
<evidence type="ECO:0000313" key="1">
    <source>
        <dbReference type="EMBL" id="CAG6504624.1"/>
    </source>
</evidence>
<accession>A0A8D8D208</accession>
<dbReference type="EMBL" id="HBUE01149796">
    <property type="protein sequence ID" value="CAG6504624.1"/>
    <property type="molecule type" value="Transcribed_RNA"/>
</dbReference>
<reference evidence="1" key="1">
    <citation type="submission" date="2021-05" db="EMBL/GenBank/DDBJ databases">
        <authorList>
            <person name="Alioto T."/>
            <person name="Alioto T."/>
            <person name="Gomez Garrido J."/>
        </authorList>
    </citation>
    <scope>NUCLEOTIDE SEQUENCE</scope>
</reference>
<dbReference type="EMBL" id="HBUE01254772">
    <property type="protein sequence ID" value="CAG6555900.1"/>
    <property type="molecule type" value="Transcribed_RNA"/>
</dbReference>
<protein>
    <submittedName>
        <fullName evidence="1">(northern house mosquito) hypothetical protein</fullName>
    </submittedName>
</protein>